<dbReference type="Gene3D" id="3.40.190.10">
    <property type="entry name" value="Periplasmic binding protein-like II"/>
    <property type="match status" value="2"/>
</dbReference>
<dbReference type="PANTHER" id="PTHR42941">
    <property type="entry name" value="SLL1037 PROTEIN"/>
    <property type="match status" value="1"/>
</dbReference>
<evidence type="ECO:0000256" key="1">
    <source>
        <dbReference type="SAM" id="SignalP"/>
    </source>
</evidence>
<proteinExistence type="predicted"/>
<accession>A0A2U2AI37</accession>
<comment type="caution">
    <text evidence="2">The sequence shown here is derived from an EMBL/GenBank/DDBJ whole genome shotgun (WGS) entry which is preliminary data.</text>
</comment>
<dbReference type="NCBIfam" id="TIGR02122">
    <property type="entry name" value="TRAP_TAXI"/>
    <property type="match status" value="1"/>
</dbReference>
<dbReference type="CDD" id="cd13567">
    <property type="entry name" value="PBP2_TtGluBP"/>
    <property type="match status" value="1"/>
</dbReference>
<reference evidence="2 3" key="1">
    <citation type="journal article" date="2018" name="Genome Announc.">
        <title>Ignatzschineria cameli sp. nov., isolated from necrotic foot tissue of dromedaries (Camelus dromedarius) and associated maggots (Wohlfahrtia species) in Dubai.</title>
        <authorList>
            <person name="Tsang C.C."/>
            <person name="Tang J.Y."/>
            <person name="Fong J.Y."/>
            <person name="Kinne J."/>
            <person name="Lee H.H."/>
            <person name="Joseph M."/>
            <person name="Jose S."/>
            <person name="Schuster R.K."/>
            <person name="Tang Y."/>
            <person name="Sivakumar S."/>
            <person name="Chen J.H."/>
            <person name="Teng J.L."/>
            <person name="Lau S.K."/>
            <person name="Wernery U."/>
            <person name="Woo P.C."/>
        </authorList>
    </citation>
    <scope>NUCLEOTIDE SEQUENCE [LARGE SCALE GENOMIC DNA]</scope>
    <source>
        <strain evidence="2 3">KCTC 22643</strain>
    </source>
</reference>
<keyword evidence="1" id="KW-0732">Signal</keyword>
<evidence type="ECO:0000313" key="3">
    <source>
        <dbReference type="Proteomes" id="UP000244948"/>
    </source>
</evidence>
<protein>
    <submittedName>
        <fullName evidence="2">C4-dicarboxylate ABC transporter substrate-binding protein</fullName>
    </submittedName>
</protein>
<dbReference type="SUPFAM" id="SSF53850">
    <property type="entry name" value="Periplasmic binding protein-like II"/>
    <property type="match status" value="1"/>
</dbReference>
<organism evidence="2 3">
    <name type="scientific">Ignatzschineria indica</name>
    <dbReference type="NCBI Taxonomy" id="472583"/>
    <lineage>
        <taxon>Bacteria</taxon>
        <taxon>Pseudomonadati</taxon>
        <taxon>Pseudomonadota</taxon>
        <taxon>Gammaproteobacteria</taxon>
        <taxon>Cardiobacteriales</taxon>
        <taxon>Ignatzschineriaceae</taxon>
        <taxon>Ignatzschineria</taxon>
    </lineage>
</organism>
<dbReference type="PROSITE" id="PS51257">
    <property type="entry name" value="PROKAR_LIPOPROTEIN"/>
    <property type="match status" value="1"/>
</dbReference>
<feature type="signal peptide" evidence="1">
    <location>
        <begin position="1"/>
        <end position="21"/>
    </location>
</feature>
<dbReference type="AlphaFoldDB" id="A0A2U2AI37"/>
<feature type="chain" id="PRO_5015743582" evidence="1">
    <location>
        <begin position="22"/>
        <end position="326"/>
    </location>
</feature>
<dbReference type="PANTHER" id="PTHR42941:SF1">
    <property type="entry name" value="SLL1037 PROTEIN"/>
    <property type="match status" value="1"/>
</dbReference>
<sequence>MKKFGLKKLLMVTAFSTLLIACGDDKESVADKGDGLDTRFVTIATGGSSGPYNIIGTTLGQIYSKTYGVNSKSQSTGASIQNVNLVNQGKAELALTMSDVLSQAVAGEGSFKEPLENVVQIAALYPNYVQIVTSKKSGIKTMDDLKGRRVAVGDLNSGTEMNARALLKGHGITYDDLQVDYLGFAEAVDALRGGKIDAAVLTSGLPNASIMELEQGFDLQLVEIRKPMVDEIAKDQAYFLSAEIPAGTYGNAEPIPTAIIVNALVARKDLSEEDVYKLTKTFFESLNDLANSHQAAKGISLEHAQEGLVAPLHPGAKKYYDEQAAK</sequence>
<dbReference type="Pfam" id="PF16868">
    <property type="entry name" value="NMT1_3"/>
    <property type="match status" value="1"/>
</dbReference>
<name>A0A2U2AI37_9GAMM</name>
<dbReference type="EMBL" id="QEWR01000008">
    <property type="protein sequence ID" value="PWD82290.1"/>
    <property type="molecule type" value="Genomic_DNA"/>
</dbReference>
<keyword evidence="3" id="KW-1185">Reference proteome</keyword>
<evidence type="ECO:0000313" key="2">
    <source>
        <dbReference type="EMBL" id="PWD82290.1"/>
    </source>
</evidence>
<dbReference type="Proteomes" id="UP000244948">
    <property type="component" value="Unassembled WGS sequence"/>
</dbReference>
<dbReference type="RefSeq" id="WP_109236877.1">
    <property type="nucleotide sequence ID" value="NZ_BMXZ01000006.1"/>
</dbReference>
<gene>
    <name evidence="2" type="ORF">DC082_10190</name>
</gene>
<dbReference type="InterPro" id="IPR011852">
    <property type="entry name" value="TRAP_TAXI"/>
</dbReference>